<feature type="region of interest" description="Disordered" evidence="1">
    <location>
        <begin position="1"/>
        <end position="21"/>
    </location>
</feature>
<dbReference type="AlphaFoldDB" id="A0A2U3PXU1"/>
<dbReference type="Gene3D" id="3.90.550.10">
    <property type="entry name" value="Spore Coat Polysaccharide Biosynthesis Protein SpsA, Chain A"/>
    <property type="match status" value="1"/>
</dbReference>
<dbReference type="Proteomes" id="UP000246085">
    <property type="component" value="Chromosome BRAD3257"/>
</dbReference>
<feature type="domain" description="Glycosyltransferase 2-like" evidence="2">
    <location>
        <begin position="64"/>
        <end position="191"/>
    </location>
</feature>
<protein>
    <recommendedName>
        <fullName evidence="2">Glycosyltransferase 2-like domain-containing protein</fullName>
    </recommendedName>
</protein>
<accession>A0A2U3PXU1</accession>
<dbReference type="InterPro" id="IPR001173">
    <property type="entry name" value="Glyco_trans_2-like"/>
</dbReference>
<dbReference type="CDD" id="cd00761">
    <property type="entry name" value="Glyco_tranf_GTA_type"/>
    <property type="match status" value="1"/>
</dbReference>
<organism evidence="3 4">
    <name type="scientific">Bradyrhizobium vignae</name>
    <dbReference type="NCBI Taxonomy" id="1549949"/>
    <lineage>
        <taxon>Bacteria</taxon>
        <taxon>Pseudomonadati</taxon>
        <taxon>Pseudomonadota</taxon>
        <taxon>Alphaproteobacteria</taxon>
        <taxon>Hyphomicrobiales</taxon>
        <taxon>Nitrobacteraceae</taxon>
        <taxon>Bradyrhizobium</taxon>
    </lineage>
</organism>
<evidence type="ECO:0000259" key="2">
    <source>
        <dbReference type="Pfam" id="PF00535"/>
    </source>
</evidence>
<dbReference type="PANTHER" id="PTHR43685:SF11">
    <property type="entry name" value="GLYCOSYLTRANSFERASE TAGX-RELATED"/>
    <property type="match status" value="1"/>
</dbReference>
<dbReference type="InterPro" id="IPR050834">
    <property type="entry name" value="Glycosyltransf_2"/>
</dbReference>
<dbReference type="PANTHER" id="PTHR43685">
    <property type="entry name" value="GLYCOSYLTRANSFERASE"/>
    <property type="match status" value="1"/>
</dbReference>
<reference evidence="3 4" key="1">
    <citation type="submission" date="2018-03" db="EMBL/GenBank/DDBJ databases">
        <authorList>
            <person name="Gully D."/>
        </authorList>
    </citation>
    <scope>NUCLEOTIDE SEQUENCE [LARGE SCALE GENOMIC DNA]</scope>
    <source>
        <strain evidence="3">ORS3257</strain>
    </source>
</reference>
<dbReference type="InterPro" id="IPR029044">
    <property type="entry name" value="Nucleotide-diphossugar_trans"/>
</dbReference>
<evidence type="ECO:0000313" key="4">
    <source>
        <dbReference type="Proteomes" id="UP000246085"/>
    </source>
</evidence>
<dbReference type="KEGG" id="bvz:BRAD3257_2857"/>
<proteinExistence type="predicted"/>
<sequence length="387" mass="43739">MATAGPASSVEPEINGSFGSETDARRGHCLLLDKKRRVIVRERMMKREQSGIVSRNIETDPLVTVIMCVYNAGDYLRPALQSILTQTYRNLEVVMIDDGSTDACFASIRDLLSDARVRVYHQENATRPVALNRALNDTRGEFYAIQDGDDISHPHRIERLVRALVNRPELAAVFSGNELIINGTHMAPTSSAKSELDCRRDIDAFRMPAHDPTGMFRMSLVGDLRYDPTMPFVEALDYILRLGERYPMVVLGECLYGYRILSTSVTRRDPFQRERYVAEALRRACSRRGLNYDQVFPEGIDGPRRSKNSVLDNNIAAHFMKSVLDQRRAGRRLASLRTGLECARLHPLDSHYHKALVYALTPLGLIEFLRRGLTTVPVASSERIRNC</sequence>
<evidence type="ECO:0000313" key="3">
    <source>
        <dbReference type="EMBL" id="SPP93916.1"/>
    </source>
</evidence>
<name>A0A2U3PXU1_9BRAD</name>
<evidence type="ECO:0000256" key="1">
    <source>
        <dbReference type="SAM" id="MobiDB-lite"/>
    </source>
</evidence>
<gene>
    <name evidence="3" type="ORF">BRAD3257_2857</name>
</gene>
<dbReference type="Pfam" id="PF00535">
    <property type="entry name" value="Glycos_transf_2"/>
    <property type="match status" value="1"/>
</dbReference>
<dbReference type="EMBL" id="LS398110">
    <property type="protein sequence ID" value="SPP93916.1"/>
    <property type="molecule type" value="Genomic_DNA"/>
</dbReference>
<dbReference type="SUPFAM" id="SSF53448">
    <property type="entry name" value="Nucleotide-diphospho-sugar transferases"/>
    <property type="match status" value="1"/>
</dbReference>